<evidence type="ECO:0000313" key="3">
    <source>
        <dbReference type="Proteomes" id="UP000198744"/>
    </source>
</evidence>
<feature type="domain" description="CheR-type methyltransferase" evidence="1">
    <location>
        <begin position="1"/>
        <end position="272"/>
    </location>
</feature>
<sequence length="272" mass="31135">MTDGECIEFLQALLPRLRLRWPGFRKVRRQVCKRLSRRIDELGLPDLSAYRDYLAGHSGEWEILDSLCRVTISRFYRDRGVFDTLRARILPELARAASEAGRDEVRCWCAGCCSGEEAYTLQLLWKIDVIPGMAKSRPLKILATDMDSDVLERARKGIYSKSSLGDLPREYLSAAFLPSGSAYVIRDPFRKDITFARQDIRSEFPEGTSSLILCRNLVFTYFAEDLQFEILERISEKLAPGGILVVGIHESLPREIKTFVPYERTAGIYRKI</sequence>
<keyword evidence="3" id="KW-1185">Reference proteome</keyword>
<dbReference type="GO" id="GO:0032259">
    <property type="term" value="P:methylation"/>
    <property type="evidence" value="ECO:0007669"/>
    <property type="project" value="UniProtKB-KW"/>
</dbReference>
<dbReference type="AlphaFoldDB" id="A0A1H8AY57"/>
<dbReference type="Pfam" id="PF01739">
    <property type="entry name" value="CheR"/>
    <property type="match status" value="1"/>
</dbReference>
<gene>
    <name evidence="2" type="ORF">SAMN04489760_1433</name>
</gene>
<evidence type="ECO:0000313" key="2">
    <source>
        <dbReference type="EMBL" id="SEM75680.1"/>
    </source>
</evidence>
<dbReference type="SMART" id="SM00138">
    <property type="entry name" value="MeTrc"/>
    <property type="match status" value="1"/>
</dbReference>
<dbReference type="PANTHER" id="PTHR24422">
    <property type="entry name" value="CHEMOTAXIS PROTEIN METHYLTRANSFERASE"/>
    <property type="match status" value="1"/>
</dbReference>
<dbReference type="EMBL" id="FOBS01000043">
    <property type="protein sequence ID" value="SEM75680.1"/>
    <property type="molecule type" value="Genomic_DNA"/>
</dbReference>
<organism evidence="2 3">
    <name type="scientific">Syntrophus gentianae</name>
    <dbReference type="NCBI Taxonomy" id="43775"/>
    <lineage>
        <taxon>Bacteria</taxon>
        <taxon>Pseudomonadati</taxon>
        <taxon>Thermodesulfobacteriota</taxon>
        <taxon>Syntrophia</taxon>
        <taxon>Syntrophales</taxon>
        <taxon>Syntrophaceae</taxon>
        <taxon>Syntrophus</taxon>
    </lineage>
</organism>
<dbReference type="InterPro" id="IPR000780">
    <property type="entry name" value="CheR_MeTrfase"/>
</dbReference>
<dbReference type="SUPFAM" id="SSF47757">
    <property type="entry name" value="Chemotaxis receptor methyltransferase CheR, N-terminal domain"/>
    <property type="match status" value="1"/>
</dbReference>
<keyword evidence="2" id="KW-0808">Transferase</keyword>
<dbReference type="InterPro" id="IPR022642">
    <property type="entry name" value="CheR_C"/>
</dbReference>
<name>A0A1H8AY57_9BACT</name>
<dbReference type="OrthoDB" id="9786165at2"/>
<dbReference type="RefSeq" id="WP_093884809.1">
    <property type="nucleotide sequence ID" value="NZ_FOBS01000043.1"/>
</dbReference>
<dbReference type="GO" id="GO:0008757">
    <property type="term" value="F:S-adenosylmethionine-dependent methyltransferase activity"/>
    <property type="evidence" value="ECO:0007669"/>
    <property type="project" value="InterPro"/>
</dbReference>
<dbReference type="InterPro" id="IPR029063">
    <property type="entry name" value="SAM-dependent_MTases_sf"/>
</dbReference>
<accession>A0A1H8AY57</accession>
<dbReference type="Gene3D" id="3.40.50.150">
    <property type="entry name" value="Vaccinia Virus protein VP39"/>
    <property type="match status" value="1"/>
</dbReference>
<dbReference type="STRING" id="43775.SAMN04489760_1433"/>
<dbReference type="PROSITE" id="PS50123">
    <property type="entry name" value="CHER"/>
    <property type="match status" value="1"/>
</dbReference>
<keyword evidence="2" id="KW-0489">Methyltransferase</keyword>
<dbReference type="CDD" id="cd02440">
    <property type="entry name" value="AdoMet_MTases"/>
    <property type="match status" value="1"/>
</dbReference>
<dbReference type="Proteomes" id="UP000198744">
    <property type="component" value="Unassembled WGS sequence"/>
</dbReference>
<proteinExistence type="predicted"/>
<evidence type="ECO:0000259" key="1">
    <source>
        <dbReference type="PROSITE" id="PS50123"/>
    </source>
</evidence>
<dbReference type="InterPro" id="IPR050903">
    <property type="entry name" value="Bact_Chemotaxis_MeTrfase"/>
</dbReference>
<protein>
    <submittedName>
        <fullName evidence="2">MCP methyltransferase, CheR-type</fullName>
    </submittedName>
</protein>
<dbReference type="SUPFAM" id="SSF53335">
    <property type="entry name" value="S-adenosyl-L-methionine-dependent methyltransferases"/>
    <property type="match status" value="1"/>
</dbReference>
<reference evidence="2 3" key="1">
    <citation type="submission" date="2016-10" db="EMBL/GenBank/DDBJ databases">
        <authorList>
            <person name="de Groot N.N."/>
        </authorList>
    </citation>
    <scope>NUCLEOTIDE SEQUENCE [LARGE SCALE GENOMIC DNA]</scope>
    <source>
        <strain evidence="2 3">DSM 8423</strain>
    </source>
</reference>
<dbReference type="PANTHER" id="PTHR24422:SF10">
    <property type="entry name" value="CHEMOTAXIS PROTEIN METHYLTRANSFERASE 2"/>
    <property type="match status" value="1"/>
</dbReference>
<dbReference type="PRINTS" id="PR00996">
    <property type="entry name" value="CHERMTFRASE"/>
</dbReference>